<comment type="similarity">
    <text evidence="1">Belongs to the metallo-dependent hydrolases superfamily. CpsB/CapC family.</text>
</comment>
<keyword evidence="3" id="KW-0378">Hydrolase</keyword>
<comment type="catalytic activity">
    <reaction evidence="4">
        <text>O-phospho-L-tyrosyl-[protein] + H2O = L-tyrosyl-[protein] + phosphate</text>
        <dbReference type="Rhea" id="RHEA:10684"/>
        <dbReference type="Rhea" id="RHEA-COMP:10136"/>
        <dbReference type="Rhea" id="RHEA-COMP:20101"/>
        <dbReference type="ChEBI" id="CHEBI:15377"/>
        <dbReference type="ChEBI" id="CHEBI:43474"/>
        <dbReference type="ChEBI" id="CHEBI:46858"/>
        <dbReference type="ChEBI" id="CHEBI:61978"/>
        <dbReference type="EC" id="3.1.3.48"/>
    </reaction>
</comment>
<reference evidence="5 6" key="1">
    <citation type="submission" date="2013-04" db="EMBL/GenBank/DDBJ databases">
        <title>The Genome Sequence of Parabacteroides gordonii DSM 23371.</title>
        <authorList>
            <consortium name="The Broad Institute Genomics Platform"/>
            <person name="Earl A."/>
            <person name="Ward D."/>
            <person name="Feldgarden M."/>
            <person name="Gevers D."/>
            <person name="Martens E."/>
            <person name="Sakamoto M."/>
            <person name="Benno Y."/>
            <person name="Suzuki N."/>
            <person name="Matsunaga N."/>
            <person name="Koshihara K."/>
            <person name="Seki M."/>
            <person name="Komiya H."/>
            <person name="Walker B."/>
            <person name="Young S."/>
            <person name="Zeng Q."/>
            <person name="Gargeya S."/>
            <person name="Fitzgerald M."/>
            <person name="Haas B."/>
            <person name="Abouelleil A."/>
            <person name="Allen A.W."/>
            <person name="Alvarado L."/>
            <person name="Arachchi H.M."/>
            <person name="Berlin A.M."/>
            <person name="Chapman S.B."/>
            <person name="Gainer-Dewar J."/>
            <person name="Goldberg J."/>
            <person name="Griggs A."/>
            <person name="Gujja S."/>
            <person name="Hansen M."/>
            <person name="Howarth C."/>
            <person name="Imamovic A."/>
            <person name="Ireland A."/>
            <person name="Larimer J."/>
            <person name="McCowan C."/>
            <person name="Murphy C."/>
            <person name="Pearson M."/>
            <person name="Poon T.W."/>
            <person name="Priest M."/>
            <person name="Roberts A."/>
            <person name="Saif S."/>
            <person name="Shea T."/>
            <person name="Sisk P."/>
            <person name="Sykes S."/>
            <person name="Wortman J."/>
            <person name="Nusbaum C."/>
            <person name="Birren B."/>
        </authorList>
    </citation>
    <scope>NUCLEOTIDE SEQUENCE [LARGE SCALE GENOMIC DNA]</scope>
    <source>
        <strain evidence="5 6">MS-1</strain>
    </source>
</reference>
<dbReference type="PANTHER" id="PTHR39181:SF1">
    <property type="entry name" value="TYROSINE-PROTEIN PHOSPHATASE YWQE"/>
    <property type="match status" value="1"/>
</dbReference>
<name>A0A0F5IRV8_9BACT</name>
<dbReference type="RefSeq" id="WP_044191924.1">
    <property type="nucleotide sequence ID" value="NZ_AUAE01000013.1"/>
</dbReference>
<dbReference type="PATRIC" id="fig|1203610.3.peg.4847"/>
<dbReference type="Pfam" id="PF19567">
    <property type="entry name" value="CpsB_CapC"/>
    <property type="match status" value="1"/>
</dbReference>
<accession>A0A0F5IRV8</accession>
<dbReference type="PANTHER" id="PTHR39181">
    <property type="entry name" value="TYROSINE-PROTEIN PHOSPHATASE YWQE"/>
    <property type="match status" value="1"/>
</dbReference>
<dbReference type="PIRSF" id="PIRSF016557">
    <property type="entry name" value="Caps_synth_CpsB"/>
    <property type="match status" value="1"/>
</dbReference>
<evidence type="ECO:0000256" key="4">
    <source>
        <dbReference type="ARBA" id="ARBA00051722"/>
    </source>
</evidence>
<dbReference type="Proteomes" id="UP000033035">
    <property type="component" value="Unassembled WGS sequence"/>
</dbReference>
<dbReference type="InterPro" id="IPR016195">
    <property type="entry name" value="Pol/histidinol_Pase-like"/>
</dbReference>
<dbReference type="Gene3D" id="3.20.20.140">
    <property type="entry name" value="Metal-dependent hydrolases"/>
    <property type="match status" value="1"/>
</dbReference>
<gene>
    <name evidence="5" type="ORF">HMPREF1536_04755</name>
</gene>
<evidence type="ECO:0000256" key="2">
    <source>
        <dbReference type="ARBA" id="ARBA00013064"/>
    </source>
</evidence>
<organism evidence="5 6">
    <name type="scientific">Parabacteroides gordonii MS-1 = DSM 23371</name>
    <dbReference type="NCBI Taxonomy" id="1203610"/>
    <lineage>
        <taxon>Bacteria</taxon>
        <taxon>Pseudomonadati</taxon>
        <taxon>Bacteroidota</taxon>
        <taxon>Bacteroidia</taxon>
        <taxon>Bacteroidales</taxon>
        <taxon>Tannerellaceae</taxon>
        <taxon>Parabacteroides</taxon>
    </lineage>
</organism>
<dbReference type="SUPFAM" id="SSF89550">
    <property type="entry name" value="PHP domain-like"/>
    <property type="match status" value="1"/>
</dbReference>
<evidence type="ECO:0000256" key="3">
    <source>
        <dbReference type="ARBA" id="ARBA00022801"/>
    </source>
</evidence>
<protein>
    <recommendedName>
        <fullName evidence="2">protein-tyrosine-phosphatase</fullName>
        <ecNumber evidence="2">3.1.3.48</ecNumber>
    </recommendedName>
</protein>
<proteinExistence type="inferred from homology"/>
<evidence type="ECO:0000313" key="6">
    <source>
        <dbReference type="Proteomes" id="UP000033035"/>
    </source>
</evidence>
<dbReference type="HOGENOM" id="CLU_085966_0_0_10"/>
<keyword evidence="6" id="KW-1185">Reference proteome</keyword>
<sequence>MNAFLSDLFTRKKPLWPGMTDVHSHVLPGVDDGFSLEEESLGMLSFLGTCGVKRLFLTPHIMADLAKNRREFLQERFDLFRSKCTDIPVELRLAAEYMLDECFYDRMKEGLLSYDGQHVLVEVSFLQAPGDLFEKLYDMQLNGFIPVMAHPERFGFWNVDELMKLKEHGCKFQLNIFSLAGFYGPLPNKTAATLLKRGCYDFVGTDIHSLNYRSFYSSLKLKKDQFEAVERLMRGNETLWG</sequence>
<evidence type="ECO:0000313" key="5">
    <source>
        <dbReference type="EMBL" id="KKB48291.1"/>
    </source>
</evidence>
<dbReference type="STRING" id="1203610.HMPREF1536_04755"/>
<dbReference type="GO" id="GO:0030145">
    <property type="term" value="F:manganese ion binding"/>
    <property type="evidence" value="ECO:0007669"/>
    <property type="project" value="InterPro"/>
</dbReference>
<dbReference type="AlphaFoldDB" id="A0A0F5IRV8"/>
<dbReference type="InterPro" id="IPR016667">
    <property type="entry name" value="Caps_polysacc_synth_CpsB/CapC"/>
</dbReference>
<evidence type="ECO:0000256" key="1">
    <source>
        <dbReference type="ARBA" id="ARBA00005750"/>
    </source>
</evidence>
<dbReference type="EMBL" id="AQHW01000027">
    <property type="protein sequence ID" value="KKB48291.1"/>
    <property type="molecule type" value="Genomic_DNA"/>
</dbReference>
<comment type="caution">
    <text evidence="5">The sequence shown here is derived from an EMBL/GenBank/DDBJ whole genome shotgun (WGS) entry which is preliminary data.</text>
</comment>
<dbReference type="EC" id="3.1.3.48" evidence="2"/>
<dbReference type="GO" id="GO:0004725">
    <property type="term" value="F:protein tyrosine phosphatase activity"/>
    <property type="evidence" value="ECO:0007669"/>
    <property type="project" value="UniProtKB-EC"/>
</dbReference>